<keyword evidence="3" id="KW-1185">Reference proteome</keyword>
<dbReference type="Proteomes" id="UP000765509">
    <property type="component" value="Unassembled WGS sequence"/>
</dbReference>
<proteinExistence type="predicted"/>
<dbReference type="EMBL" id="AVOT02012388">
    <property type="protein sequence ID" value="MBW0494062.1"/>
    <property type="molecule type" value="Genomic_DNA"/>
</dbReference>
<protein>
    <submittedName>
        <fullName evidence="2">Uncharacterized protein</fullName>
    </submittedName>
</protein>
<dbReference type="AlphaFoldDB" id="A0A9Q3D210"/>
<comment type="caution">
    <text evidence="2">The sequence shown here is derived from an EMBL/GenBank/DDBJ whole genome shotgun (WGS) entry which is preliminary data.</text>
</comment>
<evidence type="ECO:0000256" key="1">
    <source>
        <dbReference type="SAM" id="MobiDB-lite"/>
    </source>
</evidence>
<evidence type="ECO:0000313" key="2">
    <source>
        <dbReference type="EMBL" id="MBW0494062.1"/>
    </source>
</evidence>
<feature type="compositionally biased region" description="Polar residues" evidence="1">
    <location>
        <begin position="159"/>
        <end position="172"/>
    </location>
</feature>
<organism evidence="2 3">
    <name type="scientific">Austropuccinia psidii MF-1</name>
    <dbReference type="NCBI Taxonomy" id="1389203"/>
    <lineage>
        <taxon>Eukaryota</taxon>
        <taxon>Fungi</taxon>
        <taxon>Dikarya</taxon>
        <taxon>Basidiomycota</taxon>
        <taxon>Pucciniomycotina</taxon>
        <taxon>Pucciniomycetes</taxon>
        <taxon>Pucciniales</taxon>
        <taxon>Sphaerophragmiaceae</taxon>
        <taxon>Austropuccinia</taxon>
    </lineage>
</organism>
<evidence type="ECO:0000313" key="3">
    <source>
        <dbReference type="Proteomes" id="UP000765509"/>
    </source>
</evidence>
<name>A0A9Q3D210_9BASI</name>
<gene>
    <name evidence="2" type="ORF">O181_033777</name>
</gene>
<accession>A0A9Q3D210</accession>
<feature type="region of interest" description="Disordered" evidence="1">
    <location>
        <begin position="128"/>
        <end position="172"/>
    </location>
</feature>
<sequence>MIVTRQLRSLNLLVANVWPKARIVFNTKIQGLQNAIFALLGRSHAVILGSRIQMQRDVARWTDVGGPIPVVSRPIYSSSEVLISRINTEGVVKQIRQIADSPPDTDAEPPAKRFQSYIIPRTPRTFQPTLATIPNSLPPESPSSSHTRPALNAAVRPSSIKQSRNSPIVTSQ</sequence>
<reference evidence="2" key="1">
    <citation type="submission" date="2021-03" db="EMBL/GenBank/DDBJ databases">
        <title>Draft genome sequence of rust myrtle Austropuccinia psidii MF-1, a brazilian biotype.</title>
        <authorList>
            <person name="Quecine M.C."/>
            <person name="Pachon D.M.R."/>
            <person name="Bonatelli M.L."/>
            <person name="Correr F.H."/>
            <person name="Franceschini L.M."/>
            <person name="Leite T.F."/>
            <person name="Margarido G.R.A."/>
            <person name="Almeida C.A."/>
            <person name="Ferrarezi J.A."/>
            <person name="Labate C.A."/>
        </authorList>
    </citation>
    <scope>NUCLEOTIDE SEQUENCE</scope>
    <source>
        <strain evidence="2">MF-1</strain>
    </source>
</reference>